<keyword evidence="6 10" id="KW-1133">Transmembrane helix</keyword>
<feature type="transmembrane region" description="Helical" evidence="10">
    <location>
        <begin position="335"/>
        <end position="355"/>
    </location>
</feature>
<feature type="transmembrane region" description="Helical" evidence="10">
    <location>
        <begin position="219"/>
        <end position="238"/>
    </location>
</feature>
<organism evidence="12">
    <name type="scientific">Candida tenuis (strain ATCC 10573 / BCRC 21748 / CBS 615 / JCM 9827 / NBRC 10315 / NRRL Y-1498 / VKM Y-70)</name>
    <name type="common">Yeast</name>
    <name type="synonym">Yamadazyma tenuis</name>
    <dbReference type="NCBI Taxonomy" id="590646"/>
    <lineage>
        <taxon>Eukaryota</taxon>
        <taxon>Fungi</taxon>
        <taxon>Dikarya</taxon>
        <taxon>Ascomycota</taxon>
        <taxon>Saccharomycotina</taxon>
        <taxon>Pichiomycetes</taxon>
        <taxon>Debaryomycetaceae</taxon>
        <taxon>Yamadazyma</taxon>
    </lineage>
</organism>
<comment type="subcellular location">
    <subcellularLocation>
        <location evidence="1 8">Membrane</location>
        <topology evidence="1 8">Multi-pass membrane protein</topology>
    </subcellularLocation>
</comment>
<feature type="transmembrane region" description="Helical" evidence="10">
    <location>
        <begin position="258"/>
        <end position="277"/>
    </location>
</feature>
<keyword evidence="4 8" id="KW-0812">Transmembrane</keyword>
<dbReference type="PANTHER" id="PTHR11654">
    <property type="entry name" value="OLIGOPEPTIDE TRANSPORTER-RELATED"/>
    <property type="match status" value="1"/>
</dbReference>
<evidence type="ECO:0000256" key="10">
    <source>
        <dbReference type="SAM" id="Phobius"/>
    </source>
</evidence>
<dbReference type="GO" id="GO:0071916">
    <property type="term" value="F:dipeptide transmembrane transporter activity"/>
    <property type="evidence" value="ECO:0007669"/>
    <property type="project" value="UniProtKB-ARBA"/>
</dbReference>
<evidence type="ECO:0000313" key="11">
    <source>
        <dbReference type="EMBL" id="EGV60397.1"/>
    </source>
</evidence>
<proteinExistence type="inferred from homology"/>
<feature type="transmembrane region" description="Helical" evidence="10">
    <location>
        <begin position="375"/>
        <end position="399"/>
    </location>
</feature>
<dbReference type="OrthoDB" id="8904098at2759"/>
<gene>
    <name evidence="11" type="ORF">CANTEDRAFT_116452</name>
</gene>
<dbReference type="PROSITE" id="PS01023">
    <property type="entry name" value="PTR2_2"/>
    <property type="match status" value="1"/>
</dbReference>
<evidence type="ECO:0000256" key="7">
    <source>
        <dbReference type="ARBA" id="ARBA00023136"/>
    </source>
</evidence>
<dbReference type="AlphaFoldDB" id="G3BDW5"/>
<keyword evidence="3 8" id="KW-0813">Transport</keyword>
<keyword evidence="5" id="KW-0653">Protein transport</keyword>
<dbReference type="InterPro" id="IPR018456">
    <property type="entry name" value="PTR2_symporter_CS"/>
</dbReference>
<dbReference type="GeneID" id="18248313"/>
<protein>
    <submittedName>
        <fullName evidence="11">PTR2-domain-containing protein</fullName>
    </submittedName>
</protein>
<feature type="transmembrane region" description="Helical" evidence="10">
    <location>
        <begin position="174"/>
        <end position="199"/>
    </location>
</feature>
<dbReference type="Proteomes" id="UP000000707">
    <property type="component" value="Unassembled WGS sequence"/>
</dbReference>
<feature type="transmembrane region" description="Helical" evidence="10">
    <location>
        <begin position="464"/>
        <end position="484"/>
    </location>
</feature>
<feature type="transmembrane region" description="Helical" evidence="10">
    <location>
        <begin position="522"/>
        <end position="544"/>
    </location>
</feature>
<feature type="transmembrane region" description="Helical" evidence="10">
    <location>
        <begin position="496"/>
        <end position="516"/>
    </location>
</feature>
<evidence type="ECO:0000256" key="9">
    <source>
        <dbReference type="SAM" id="MobiDB-lite"/>
    </source>
</evidence>
<evidence type="ECO:0000256" key="8">
    <source>
        <dbReference type="RuleBase" id="RU003755"/>
    </source>
</evidence>
<evidence type="ECO:0000313" key="12">
    <source>
        <dbReference type="Proteomes" id="UP000000707"/>
    </source>
</evidence>
<dbReference type="GO" id="GO:0005886">
    <property type="term" value="C:plasma membrane"/>
    <property type="evidence" value="ECO:0007669"/>
    <property type="project" value="UniProtKB-ARBA"/>
</dbReference>
<dbReference type="KEGG" id="cten:18248313"/>
<dbReference type="FunFam" id="1.20.1250.20:FF:000085">
    <property type="entry name" value="MFS peptide transporter Ptr2"/>
    <property type="match status" value="1"/>
</dbReference>
<feature type="transmembrane region" description="Helical" evidence="10">
    <location>
        <begin position="147"/>
        <end position="168"/>
    </location>
</feature>
<evidence type="ECO:0000256" key="4">
    <source>
        <dbReference type="ARBA" id="ARBA00022692"/>
    </source>
</evidence>
<dbReference type="HOGENOM" id="CLU_004790_4_2_1"/>
<evidence type="ECO:0000256" key="5">
    <source>
        <dbReference type="ARBA" id="ARBA00022856"/>
    </source>
</evidence>
<name>G3BDW5_CANTC</name>
<sequence length="580" mass="64763">MSAVSESKIVEPRVNETALKEEKKYASSGSLKALADEDSQSSSTEEKVEATTEELKTLRHISGSIPIRCWLVAIVELAERFSYYGLSTPFQNYMQNTPSDSPAGVLSLGNSSATALSYFFQFWCYVTPIFGAWIADTYLGKFKSISVFCGIYIVGIFILFITSIPSVADKNTSLGGFVTAIIIIGIATGGVKSNVSPLIADQVPKEKPYIKIMESGERVVVDPALTIQNVFMIFYFMINIGSLSVVATTQLEKHVGFWAAYLLPFCFFFLAVIALVLGRNQYVKVPVGDKIIAKCFRILFIALKNRLNFETVKPSVKPEANYPWSDHFVDEVRRAFFACKLFCFYPIYWLVYGQMTNNFVSQAGMMELHGLPNDILSVINSLAIIVFVPLCDRVFYPLIRKFTPFKSITRIFFGFMWATGAMVYAAVLQYYVYKAGPCYDMPKACNSKYANTPNHIHIALQTPAYVLIGLSEIFANITGLEYAYTKAPVSMKSFITSLYLLTNAFGSAIGIALSPTSKNPKFVWSYTGLAVACFIAGCLFWLIFHHYNDKEEELNQLDYDKDPSEDLIPVASISHSLRNV</sequence>
<reference evidence="11 12" key="1">
    <citation type="journal article" date="2011" name="Proc. Natl. Acad. Sci. U.S.A.">
        <title>Comparative genomics of xylose-fermenting fungi for enhanced biofuel production.</title>
        <authorList>
            <person name="Wohlbach D.J."/>
            <person name="Kuo A."/>
            <person name="Sato T.K."/>
            <person name="Potts K.M."/>
            <person name="Salamov A.A."/>
            <person name="LaButti K.M."/>
            <person name="Sun H."/>
            <person name="Clum A."/>
            <person name="Pangilinan J.L."/>
            <person name="Lindquist E.A."/>
            <person name="Lucas S."/>
            <person name="Lapidus A."/>
            <person name="Jin M."/>
            <person name="Gunawan C."/>
            <person name="Balan V."/>
            <person name="Dale B.E."/>
            <person name="Jeffries T.W."/>
            <person name="Zinkel R."/>
            <person name="Barry K.W."/>
            <person name="Grigoriev I.V."/>
            <person name="Gasch A.P."/>
        </authorList>
    </citation>
    <scope>NUCLEOTIDE SEQUENCE [LARGE SCALE GENOMIC DNA]</scope>
    <source>
        <strain evidence="12">ATCC 10573 / BCRC 21748 / CBS 615 / JCM 9827 / NBRC 10315 / NRRL Y-1498 / VKM Y-70</strain>
    </source>
</reference>
<evidence type="ECO:0000256" key="3">
    <source>
        <dbReference type="ARBA" id="ARBA00022448"/>
    </source>
</evidence>
<comment type="similarity">
    <text evidence="2 8">Belongs to the major facilitator superfamily. Proton-dependent oligopeptide transporter (POT/PTR) (TC 2.A.17) family.</text>
</comment>
<feature type="region of interest" description="Disordered" evidence="9">
    <location>
        <begin position="24"/>
        <end position="48"/>
    </location>
</feature>
<dbReference type="eggNOG" id="KOG1237">
    <property type="taxonomic scope" value="Eukaryota"/>
</dbReference>
<dbReference type="SUPFAM" id="SSF103473">
    <property type="entry name" value="MFS general substrate transporter"/>
    <property type="match status" value="1"/>
</dbReference>
<accession>G3BDW5</accession>
<dbReference type="Gene3D" id="1.20.1250.20">
    <property type="entry name" value="MFS general substrate transporter like domains"/>
    <property type="match status" value="1"/>
</dbReference>
<feature type="transmembrane region" description="Helical" evidence="10">
    <location>
        <begin position="115"/>
        <end position="135"/>
    </location>
</feature>
<dbReference type="STRING" id="590646.G3BDW5"/>
<dbReference type="InterPro" id="IPR000109">
    <property type="entry name" value="POT_fam"/>
</dbReference>
<evidence type="ECO:0000256" key="1">
    <source>
        <dbReference type="ARBA" id="ARBA00004141"/>
    </source>
</evidence>
<keyword evidence="7 10" id="KW-0472">Membrane</keyword>
<evidence type="ECO:0000256" key="6">
    <source>
        <dbReference type="ARBA" id="ARBA00022989"/>
    </source>
</evidence>
<dbReference type="Pfam" id="PF00854">
    <property type="entry name" value="PTR2"/>
    <property type="match status" value="1"/>
</dbReference>
<dbReference type="EMBL" id="GL996528">
    <property type="protein sequence ID" value="EGV60397.1"/>
    <property type="molecule type" value="Genomic_DNA"/>
</dbReference>
<dbReference type="InterPro" id="IPR036259">
    <property type="entry name" value="MFS_trans_sf"/>
</dbReference>
<keyword evidence="12" id="KW-1185">Reference proteome</keyword>
<keyword evidence="5" id="KW-0571">Peptide transport</keyword>
<feature type="transmembrane region" description="Helical" evidence="10">
    <location>
        <begin position="411"/>
        <end position="433"/>
    </location>
</feature>
<evidence type="ECO:0000256" key="2">
    <source>
        <dbReference type="ARBA" id="ARBA00005982"/>
    </source>
</evidence>